<evidence type="ECO:0000313" key="4">
    <source>
        <dbReference type="Proteomes" id="UP000076404"/>
    </source>
</evidence>
<protein>
    <recommendedName>
        <fullName evidence="5">Lycopene cyclase domain-containing protein</fullName>
    </recommendedName>
</protein>
<evidence type="ECO:0000256" key="2">
    <source>
        <dbReference type="SAM" id="Phobius"/>
    </source>
</evidence>
<sequence length="342" mass="38641">MGAGAVMTVPTEQSESHTTQLERESRSDVRMLVVLLVTLGVAGALSLNAVQVARPAVDHLHQQPSPNGYTWSTALFILPCLVLGAWLYRHPKLVVQRRAVSFGLLAIVPVWCALDILLGRTFFKFPNKGSTMEWYFWGWKPGSGWAREIPIEEFIFYIGGVAAIQLTYVWCSESWLSRYRASDDDRRLLGGSKLHQPHWSSLLTGVALFGAAWAYKVLVAHSTGIPGYFGFLLLSSVLPIFIFLNVVRPLINWPAFAVTMLLLVFVSLLWEVTLGIPYGYWDYQQEQMIGIFIRPWNNLPVEEPLLWVAAAWLNVIVYEVIQLLLVTRRSLWSLVMPHRSAT</sequence>
<feature type="transmembrane region" description="Helical" evidence="2">
    <location>
        <begin position="197"/>
        <end position="215"/>
    </location>
</feature>
<feature type="compositionally biased region" description="Polar residues" evidence="1">
    <location>
        <begin position="10"/>
        <end position="19"/>
    </location>
</feature>
<dbReference type="eggNOG" id="ENOG503416N">
    <property type="taxonomic scope" value="Bacteria"/>
</dbReference>
<dbReference type="KEGG" id="gph:GEMMAAP_00850"/>
<reference evidence="3 4" key="1">
    <citation type="journal article" date="2014" name="Proc. Natl. Acad. Sci. U.S.A.">
        <title>Functional type 2 photosynthetic reaction centers found in the rare bacterial phylum Gemmatimonadetes.</title>
        <authorList>
            <person name="Zeng Y."/>
            <person name="Feng F."/>
            <person name="Medova H."/>
            <person name="Dean J."/>
            <person name="Koblizek M."/>
        </authorList>
    </citation>
    <scope>NUCLEOTIDE SEQUENCE [LARGE SCALE GENOMIC DNA]</scope>
    <source>
        <strain evidence="3 4">AP64</strain>
    </source>
</reference>
<evidence type="ECO:0000313" key="3">
    <source>
        <dbReference type="EMBL" id="AMW03783.1"/>
    </source>
</evidence>
<dbReference type="AlphaFoldDB" id="A0A143BGR5"/>
<feature type="transmembrane region" description="Helical" evidence="2">
    <location>
        <begin position="154"/>
        <end position="176"/>
    </location>
</feature>
<dbReference type="Proteomes" id="UP000076404">
    <property type="component" value="Chromosome"/>
</dbReference>
<keyword evidence="2" id="KW-0812">Transmembrane</keyword>
<evidence type="ECO:0000256" key="1">
    <source>
        <dbReference type="SAM" id="MobiDB-lite"/>
    </source>
</evidence>
<name>A0A143BGR5_9BACT</name>
<dbReference type="EMBL" id="CP011454">
    <property type="protein sequence ID" value="AMW03783.1"/>
    <property type="molecule type" value="Genomic_DNA"/>
</dbReference>
<dbReference type="STRING" id="1379270.GEMMAAP_00850"/>
<evidence type="ECO:0008006" key="5">
    <source>
        <dbReference type="Google" id="ProtNLM"/>
    </source>
</evidence>
<reference evidence="3 4" key="2">
    <citation type="journal article" date="2016" name="Environ. Microbiol. Rep.">
        <title>Metagenomic evidence for the presence of phototrophic Gemmatimonadetes bacteria in diverse environments.</title>
        <authorList>
            <person name="Zeng Y."/>
            <person name="Baumbach J."/>
            <person name="Barbosa E.G."/>
            <person name="Azevedo V."/>
            <person name="Zhang C."/>
            <person name="Koblizek M."/>
        </authorList>
    </citation>
    <scope>NUCLEOTIDE SEQUENCE [LARGE SCALE GENOMIC DNA]</scope>
    <source>
        <strain evidence="3 4">AP64</strain>
    </source>
</reference>
<feature type="region of interest" description="Disordered" evidence="1">
    <location>
        <begin position="1"/>
        <end position="23"/>
    </location>
</feature>
<feature type="transmembrane region" description="Helical" evidence="2">
    <location>
        <begin position="100"/>
        <end position="123"/>
    </location>
</feature>
<proteinExistence type="predicted"/>
<feature type="transmembrane region" description="Helical" evidence="2">
    <location>
        <begin position="253"/>
        <end position="270"/>
    </location>
</feature>
<organism evidence="3 4">
    <name type="scientific">Gemmatimonas phototrophica</name>
    <dbReference type="NCBI Taxonomy" id="1379270"/>
    <lineage>
        <taxon>Bacteria</taxon>
        <taxon>Pseudomonadati</taxon>
        <taxon>Gemmatimonadota</taxon>
        <taxon>Gemmatimonadia</taxon>
        <taxon>Gemmatimonadales</taxon>
        <taxon>Gemmatimonadaceae</taxon>
        <taxon>Gemmatimonas</taxon>
    </lineage>
</organism>
<feature type="transmembrane region" description="Helical" evidence="2">
    <location>
        <begin position="227"/>
        <end position="246"/>
    </location>
</feature>
<feature type="transmembrane region" description="Helical" evidence="2">
    <location>
        <begin position="29"/>
        <end position="49"/>
    </location>
</feature>
<keyword evidence="4" id="KW-1185">Reference proteome</keyword>
<accession>A0A143BGR5</accession>
<feature type="transmembrane region" description="Helical" evidence="2">
    <location>
        <begin position="69"/>
        <end position="88"/>
    </location>
</feature>
<gene>
    <name evidence="3" type="ORF">GEMMAAP_00850</name>
</gene>
<keyword evidence="2" id="KW-0472">Membrane</keyword>
<keyword evidence="2" id="KW-1133">Transmembrane helix</keyword>
<feature type="transmembrane region" description="Helical" evidence="2">
    <location>
        <begin position="305"/>
        <end position="326"/>
    </location>
</feature>